<feature type="signal peptide" evidence="1">
    <location>
        <begin position="1"/>
        <end position="20"/>
    </location>
</feature>
<dbReference type="OrthoDB" id="845740at2"/>
<keyword evidence="4" id="KW-1185">Reference proteome</keyword>
<keyword evidence="1" id="KW-0732">Signal</keyword>
<organism evidence="3 4">
    <name type="scientific">Micromonospora zingiberis</name>
    <dbReference type="NCBI Taxonomy" id="2053011"/>
    <lineage>
        <taxon>Bacteria</taxon>
        <taxon>Bacillati</taxon>
        <taxon>Actinomycetota</taxon>
        <taxon>Actinomycetes</taxon>
        <taxon>Micromonosporales</taxon>
        <taxon>Micromonosporaceae</taxon>
        <taxon>Micromonospora</taxon>
    </lineage>
</organism>
<gene>
    <name evidence="3" type="ORF">E0H26_05285</name>
</gene>
<dbReference type="Pfam" id="PF01882">
    <property type="entry name" value="DUF58"/>
    <property type="match status" value="1"/>
</dbReference>
<evidence type="ECO:0000313" key="3">
    <source>
        <dbReference type="EMBL" id="TCB99949.1"/>
    </source>
</evidence>
<dbReference type="InterPro" id="IPR002881">
    <property type="entry name" value="DUF58"/>
</dbReference>
<feature type="domain" description="DUF58" evidence="2">
    <location>
        <begin position="199"/>
        <end position="368"/>
    </location>
</feature>
<proteinExistence type="predicted"/>
<dbReference type="EMBL" id="SJJR01000002">
    <property type="protein sequence ID" value="TCB99949.1"/>
    <property type="molecule type" value="Genomic_DNA"/>
</dbReference>
<name>A0A4R0GVG2_9ACTN</name>
<protein>
    <submittedName>
        <fullName evidence="3">DUF58 domain-containing protein</fullName>
    </submittedName>
</protein>
<dbReference type="Proteomes" id="UP000292274">
    <property type="component" value="Unassembled WGS sequence"/>
</dbReference>
<evidence type="ECO:0000256" key="1">
    <source>
        <dbReference type="SAM" id="SignalP"/>
    </source>
</evidence>
<reference evidence="3 4" key="1">
    <citation type="submission" date="2019-02" db="EMBL/GenBank/DDBJ databases">
        <title>Jishengella sp. nov., isolated from a root of Zingiber montanum.</title>
        <authorList>
            <person name="Kuncharoen N."/>
            <person name="Kudo T."/>
            <person name="Masahiro Y."/>
            <person name="Ohkuma M."/>
            <person name="Tanasupawat S."/>
        </authorList>
    </citation>
    <scope>NUCLEOTIDE SEQUENCE [LARGE SCALE GENOMIC DNA]</scope>
    <source>
        <strain evidence="3 4">PLAI 1-1</strain>
    </source>
</reference>
<accession>A0A4R0GVG2</accession>
<comment type="caution">
    <text evidence="3">The sequence shown here is derived from an EMBL/GenBank/DDBJ whole genome shotgun (WGS) entry which is preliminary data.</text>
</comment>
<dbReference type="RefSeq" id="WP_131301378.1">
    <property type="nucleotide sequence ID" value="NZ_SJJR01000002.1"/>
</dbReference>
<dbReference type="PANTHER" id="PTHR33608">
    <property type="entry name" value="BLL2464 PROTEIN"/>
    <property type="match status" value="1"/>
</dbReference>
<feature type="chain" id="PRO_5039696606" evidence="1">
    <location>
        <begin position="21"/>
        <end position="436"/>
    </location>
</feature>
<dbReference type="PANTHER" id="PTHR33608:SF3">
    <property type="entry name" value="SLR2013 PROTEIN"/>
    <property type="match status" value="1"/>
</dbReference>
<dbReference type="AlphaFoldDB" id="A0A4R0GVG2"/>
<sequence length="436" mass="46625">MTWRAAALLAAGALTLPAWPAPFVAVAVMTGAVLLLCALDFGLAAPLRALTVERDGERSVRLGETATVTLHLHNAAGRTLRAQLRDAWVPSAGARPDVPPGRVVQVAPGDSVALPSRLTPTRRGDRPAVALTVRSLGPLGLAFRQRTGQPPTPPWTLRVLPRFDSRRHLPEKLSRLRVLDGTQVGQGRGAGTEFDTLHDYVPGDDVRSIDWRASARRAEVLVRTWRPERDRRLVCVLDTGRTSAVRLGDEPRLDTSIDAALLLTALAARAGDRVDVLAADAAPRASVIGAERPAQWPRLAFALAPLQPALVETDFHLIAGELLRRHRPRSLVVLLTALEPGALGAGLLPVLPRLTARHRVLVATSQDPVLAALTSAPPRHPGDAYGAAAAWRTLAERDRLAAILARHGVAVVDVPAPRLAPALADAYLHLKATGRL</sequence>
<evidence type="ECO:0000313" key="4">
    <source>
        <dbReference type="Proteomes" id="UP000292274"/>
    </source>
</evidence>
<evidence type="ECO:0000259" key="2">
    <source>
        <dbReference type="Pfam" id="PF01882"/>
    </source>
</evidence>